<accession>A0A0B0P2E3</accession>
<organism evidence="1 2">
    <name type="scientific">Gossypium arboreum</name>
    <name type="common">Tree cotton</name>
    <name type="synonym">Gossypium nanking</name>
    <dbReference type="NCBI Taxonomy" id="29729"/>
    <lineage>
        <taxon>Eukaryota</taxon>
        <taxon>Viridiplantae</taxon>
        <taxon>Streptophyta</taxon>
        <taxon>Embryophyta</taxon>
        <taxon>Tracheophyta</taxon>
        <taxon>Spermatophyta</taxon>
        <taxon>Magnoliopsida</taxon>
        <taxon>eudicotyledons</taxon>
        <taxon>Gunneridae</taxon>
        <taxon>Pentapetalae</taxon>
        <taxon>rosids</taxon>
        <taxon>malvids</taxon>
        <taxon>Malvales</taxon>
        <taxon>Malvaceae</taxon>
        <taxon>Malvoideae</taxon>
        <taxon>Gossypium</taxon>
    </lineage>
</organism>
<dbReference type="AlphaFoldDB" id="A0A0B0P2E3"/>
<keyword evidence="2" id="KW-1185">Reference proteome</keyword>
<evidence type="ECO:0000313" key="2">
    <source>
        <dbReference type="Proteomes" id="UP000032142"/>
    </source>
</evidence>
<reference evidence="2" key="1">
    <citation type="submission" date="2014-09" db="EMBL/GenBank/DDBJ databases">
        <authorList>
            <person name="Mudge J."/>
            <person name="Ramaraj T."/>
            <person name="Lindquist I.E."/>
            <person name="Bharti A.K."/>
            <person name="Sundararajan A."/>
            <person name="Cameron C.T."/>
            <person name="Woodward J.E."/>
            <person name="May G.D."/>
            <person name="Brubaker C."/>
            <person name="Broadhvest J."/>
            <person name="Wilkins T.A."/>
        </authorList>
    </citation>
    <scope>NUCLEOTIDE SEQUENCE</scope>
    <source>
        <strain evidence="2">cv. AKA8401</strain>
    </source>
</reference>
<proteinExistence type="predicted"/>
<name>A0A0B0P2E3_GOSAR</name>
<protein>
    <submittedName>
        <fullName evidence="1">Protein lines</fullName>
    </submittedName>
</protein>
<dbReference type="Proteomes" id="UP000032142">
    <property type="component" value="Unassembled WGS sequence"/>
</dbReference>
<gene>
    <name evidence="1" type="ORF">F383_27680</name>
</gene>
<sequence>MLVGGIAVANKDDIDQHAVDAVCTLNSNSGVTFRYFMCKKVLECLMFVC</sequence>
<evidence type="ECO:0000313" key="1">
    <source>
        <dbReference type="EMBL" id="KHG20878.1"/>
    </source>
</evidence>
<dbReference type="EMBL" id="KN416927">
    <property type="protein sequence ID" value="KHG20878.1"/>
    <property type="molecule type" value="Genomic_DNA"/>
</dbReference>